<dbReference type="AlphaFoldDB" id="A0A317CCN0"/>
<sequence length="142" mass="15270">MKYLFNLCLLSVASMISACAATSTTQETQGCRCQSSNQTSSGPAVLAALSANNTRILSSAMSLALNGTKVTLAPDVFTQSSQHRLQRNTDNPQGMPGLNGRLMGIPEIHRFSLIRAGENCLLRYEKTAKTYPLQGLKCQSSN</sequence>
<organism evidence="2 3">
    <name type="scientific">Leucothrix pacifica</name>
    <dbReference type="NCBI Taxonomy" id="1247513"/>
    <lineage>
        <taxon>Bacteria</taxon>
        <taxon>Pseudomonadati</taxon>
        <taxon>Pseudomonadota</taxon>
        <taxon>Gammaproteobacteria</taxon>
        <taxon>Thiotrichales</taxon>
        <taxon>Thiotrichaceae</taxon>
        <taxon>Leucothrix</taxon>
    </lineage>
</organism>
<keyword evidence="3" id="KW-1185">Reference proteome</keyword>
<protein>
    <submittedName>
        <fullName evidence="2">Uncharacterized protein</fullName>
    </submittedName>
</protein>
<keyword evidence="1" id="KW-0732">Signal</keyword>
<feature type="signal peptide" evidence="1">
    <location>
        <begin position="1"/>
        <end position="20"/>
    </location>
</feature>
<proteinExistence type="predicted"/>
<dbReference type="RefSeq" id="WP_109838549.1">
    <property type="nucleotide sequence ID" value="NZ_QGKM01000047.1"/>
</dbReference>
<comment type="caution">
    <text evidence="2">The sequence shown here is derived from an EMBL/GenBank/DDBJ whole genome shotgun (WGS) entry which is preliminary data.</text>
</comment>
<dbReference type="OrthoDB" id="5769140at2"/>
<gene>
    <name evidence="2" type="ORF">DKW60_15380</name>
</gene>
<name>A0A317CCN0_9GAMM</name>
<evidence type="ECO:0000313" key="2">
    <source>
        <dbReference type="EMBL" id="PWQ95103.1"/>
    </source>
</evidence>
<dbReference type="Proteomes" id="UP000245539">
    <property type="component" value="Unassembled WGS sequence"/>
</dbReference>
<evidence type="ECO:0000256" key="1">
    <source>
        <dbReference type="SAM" id="SignalP"/>
    </source>
</evidence>
<dbReference type="EMBL" id="QGKM01000047">
    <property type="protein sequence ID" value="PWQ95103.1"/>
    <property type="molecule type" value="Genomic_DNA"/>
</dbReference>
<dbReference type="PROSITE" id="PS51257">
    <property type="entry name" value="PROKAR_LIPOPROTEIN"/>
    <property type="match status" value="1"/>
</dbReference>
<reference evidence="2 3" key="1">
    <citation type="submission" date="2018-05" db="EMBL/GenBank/DDBJ databases">
        <title>Leucothrix arctica sp. nov., isolated from Arctic seawater.</title>
        <authorList>
            <person name="Choi A."/>
            <person name="Baek K."/>
        </authorList>
    </citation>
    <scope>NUCLEOTIDE SEQUENCE [LARGE SCALE GENOMIC DNA]</scope>
    <source>
        <strain evidence="2 3">JCM 18388</strain>
    </source>
</reference>
<accession>A0A317CCN0</accession>
<evidence type="ECO:0000313" key="3">
    <source>
        <dbReference type="Proteomes" id="UP000245539"/>
    </source>
</evidence>
<feature type="chain" id="PRO_5016454998" evidence="1">
    <location>
        <begin position="21"/>
        <end position="142"/>
    </location>
</feature>